<organism evidence="5 6">
    <name type="scientific">Tautonia plasticadhaerens</name>
    <dbReference type="NCBI Taxonomy" id="2527974"/>
    <lineage>
        <taxon>Bacteria</taxon>
        <taxon>Pseudomonadati</taxon>
        <taxon>Planctomycetota</taxon>
        <taxon>Planctomycetia</taxon>
        <taxon>Isosphaerales</taxon>
        <taxon>Isosphaeraceae</taxon>
        <taxon>Tautonia</taxon>
    </lineage>
</organism>
<evidence type="ECO:0000256" key="1">
    <source>
        <dbReference type="ARBA" id="ARBA00022908"/>
    </source>
</evidence>
<evidence type="ECO:0000256" key="2">
    <source>
        <dbReference type="ARBA" id="ARBA00023125"/>
    </source>
</evidence>
<keyword evidence="1" id="KW-0229">DNA integration</keyword>
<evidence type="ECO:0000256" key="3">
    <source>
        <dbReference type="PROSITE-ProRule" id="PRU01248"/>
    </source>
</evidence>
<evidence type="ECO:0000259" key="4">
    <source>
        <dbReference type="PROSITE" id="PS51900"/>
    </source>
</evidence>
<evidence type="ECO:0000313" key="5">
    <source>
        <dbReference type="EMBL" id="QDV37327.1"/>
    </source>
</evidence>
<dbReference type="GO" id="GO:0003677">
    <property type="term" value="F:DNA binding"/>
    <property type="evidence" value="ECO:0007669"/>
    <property type="project" value="UniProtKB-UniRule"/>
</dbReference>
<sequence length="117" mass="13285">MLVDLERKAERRKAGFIDGFTEAGRSPILGLMSDYLGDMKLGGRSERHRKDTERLLRIVIRECGFETLASLHATKLDKFLARLTSSARTKNTHRQAILGFANWCVRKGHLEFNPLGD</sequence>
<evidence type="ECO:0000313" key="6">
    <source>
        <dbReference type="Proteomes" id="UP000317835"/>
    </source>
</evidence>
<dbReference type="EMBL" id="CP036426">
    <property type="protein sequence ID" value="QDV37327.1"/>
    <property type="molecule type" value="Genomic_DNA"/>
</dbReference>
<dbReference type="KEGG" id="tpla:ElP_52630"/>
<dbReference type="GO" id="GO:0015074">
    <property type="term" value="P:DNA integration"/>
    <property type="evidence" value="ECO:0007669"/>
    <property type="project" value="UniProtKB-KW"/>
</dbReference>
<gene>
    <name evidence="5" type="ORF">ElP_52630</name>
</gene>
<feature type="domain" description="Core-binding (CB)" evidence="4">
    <location>
        <begin position="26"/>
        <end position="105"/>
    </location>
</feature>
<proteinExistence type="predicted"/>
<protein>
    <recommendedName>
        <fullName evidence="4">Core-binding (CB) domain-containing protein</fullName>
    </recommendedName>
</protein>
<accession>A0A518H8Z8</accession>
<reference evidence="5 6" key="1">
    <citation type="submission" date="2019-02" db="EMBL/GenBank/DDBJ databases">
        <title>Deep-cultivation of Planctomycetes and their phenomic and genomic characterization uncovers novel biology.</title>
        <authorList>
            <person name="Wiegand S."/>
            <person name="Jogler M."/>
            <person name="Boedeker C."/>
            <person name="Pinto D."/>
            <person name="Vollmers J."/>
            <person name="Rivas-Marin E."/>
            <person name="Kohn T."/>
            <person name="Peeters S.H."/>
            <person name="Heuer A."/>
            <person name="Rast P."/>
            <person name="Oberbeckmann S."/>
            <person name="Bunk B."/>
            <person name="Jeske O."/>
            <person name="Meyerdierks A."/>
            <person name="Storesund J.E."/>
            <person name="Kallscheuer N."/>
            <person name="Luecker S."/>
            <person name="Lage O.M."/>
            <person name="Pohl T."/>
            <person name="Merkel B.J."/>
            <person name="Hornburger P."/>
            <person name="Mueller R.-W."/>
            <person name="Bruemmer F."/>
            <person name="Labrenz M."/>
            <person name="Spormann A.M."/>
            <person name="Op den Camp H."/>
            <person name="Overmann J."/>
            <person name="Amann R."/>
            <person name="Jetten M.S.M."/>
            <person name="Mascher T."/>
            <person name="Medema M.H."/>
            <person name="Devos D.P."/>
            <person name="Kaster A.-K."/>
            <person name="Ovreas L."/>
            <person name="Rohde M."/>
            <person name="Galperin M.Y."/>
            <person name="Jogler C."/>
        </authorList>
    </citation>
    <scope>NUCLEOTIDE SEQUENCE [LARGE SCALE GENOMIC DNA]</scope>
    <source>
        <strain evidence="5 6">ElP</strain>
    </source>
</reference>
<keyword evidence="6" id="KW-1185">Reference proteome</keyword>
<dbReference type="InterPro" id="IPR044068">
    <property type="entry name" value="CB"/>
</dbReference>
<keyword evidence="2 3" id="KW-0238">DNA-binding</keyword>
<name>A0A518H8Z8_9BACT</name>
<dbReference type="PROSITE" id="PS51900">
    <property type="entry name" value="CB"/>
    <property type="match status" value="1"/>
</dbReference>
<dbReference type="Gene3D" id="1.10.150.130">
    <property type="match status" value="1"/>
</dbReference>
<dbReference type="SUPFAM" id="SSF56349">
    <property type="entry name" value="DNA breaking-rejoining enzymes"/>
    <property type="match status" value="1"/>
</dbReference>
<dbReference type="InterPro" id="IPR011010">
    <property type="entry name" value="DNA_brk_join_enz"/>
</dbReference>
<dbReference type="AlphaFoldDB" id="A0A518H8Z8"/>
<dbReference type="InterPro" id="IPR010998">
    <property type="entry name" value="Integrase_recombinase_N"/>
</dbReference>
<dbReference type="Proteomes" id="UP000317835">
    <property type="component" value="Chromosome"/>
</dbReference>